<dbReference type="GO" id="GO:0005829">
    <property type="term" value="C:cytosol"/>
    <property type="evidence" value="ECO:0007669"/>
    <property type="project" value="TreeGrafter"/>
</dbReference>
<dbReference type="AlphaFoldDB" id="A0A1H7H8T0"/>
<keyword evidence="5 9" id="KW-0238">DNA-binding</keyword>
<dbReference type="InterPro" id="IPR001789">
    <property type="entry name" value="Sig_transdc_resp-reg_receiver"/>
</dbReference>
<evidence type="ECO:0000256" key="6">
    <source>
        <dbReference type="ARBA" id="ARBA00023163"/>
    </source>
</evidence>
<dbReference type="GO" id="GO:0006355">
    <property type="term" value="P:regulation of DNA-templated transcription"/>
    <property type="evidence" value="ECO:0007669"/>
    <property type="project" value="InterPro"/>
</dbReference>
<feature type="domain" description="Response regulatory" evidence="10">
    <location>
        <begin position="3"/>
        <end position="119"/>
    </location>
</feature>
<dbReference type="RefSeq" id="WP_074789820.1">
    <property type="nucleotide sequence ID" value="NZ_FNZX01000005.1"/>
</dbReference>
<evidence type="ECO:0000256" key="5">
    <source>
        <dbReference type="ARBA" id="ARBA00023125"/>
    </source>
</evidence>
<dbReference type="PROSITE" id="PS51755">
    <property type="entry name" value="OMPR_PHOB"/>
    <property type="match status" value="1"/>
</dbReference>
<evidence type="ECO:0000259" key="11">
    <source>
        <dbReference type="PROSITE" id="PS51755"/>
    </source>
</evidence>
<dbReference type="PANTHER" id="PTHR48111:SF40">
    <property type="entry name" value="PHOSPHATE REGULON TRANSCRIPTIONAL REGULATORY PROTEIN PHOB"/>
    <property type="match status" value="1"/>
</dbReference>
<name>A0A1H7H8T0_9FIRM</name>
<organism evidence="12 13">
    <name type="scientific">Pseudobutyrivibrio ruminis</name>
    <dbReference type="NCBI Taxonomy" id="46206"/>
    <lineage>
        <taxon>Bacteria</taxon>
        <taxon>Bacillati</taxon>
        <taxon>Bacillota</taxon>
        <taxon>Clostridia</taxon>
        <taxon>Lachnospirales</taxon>
        <taxon>Lachnospiraceae</taxon>
        <taxon>Pseudobutyrivibrio</taxon>
    </lineage>
</organism>
<evidence type="ECO:0000256" key="3">
    <source>
        <dbReference type="ARBA" id="ARBA00023012"/>
    </source>
</evidence>
<keyword evidence="4" id="KW-0805">Transcription regulation</keyword>
<feature type="DNA-binding region" description="OmpR/PhoB-type" evidence="9">
    <location>
        <begin position="127"/>
        <end position="222"/>
    </location>
</feature>
<evidence type="ECO:0000256" key="1">
    <source>
        <dbReference type="ARBA" id="ARBA00018672"/>
    </source>
</evidence>
<dbReference type="InterPro" id="IPR039420">
    <property type="entry name" value="WalR-like"/>
</dbReference>
<keyword evidence="3" id="KW-0902">Two-component regulatory system</keyword>
<dbReference type="GO" id="GO:0000976">
    <property type="term" value="F:transcription cis-regulatory region binding"/>
    <property type="evidence" value="ECO:0007669"/>
    <property type="project" value="TreeGrafter"/>
</dbReference>
<feature type="modified residue" description="4-aspartylphosphate" evidence="8">
    <location>
        <position position="52"/>
    </location>
</feature>
<protein>
    <recommendedName>
        <fullName evidence="1">Stage 0 sporulation protein A homolog</fullName>
    </recommendedName>
</protein>
<sequence>MALVYIVEDDENIREIEEFALANAGYQVDSFANGADFFDVLEHNLPDLVLLDIMLPDENGFEIVRQLRSSEITAAIPVIMVTAKTGEIDLVRGLETGADDYIKKPFSVMELISRVKALLRRTMDDAMDIITIGDVVINDKRHQVTVAGQPIELTYKEYELLKYLALNRGIVLKRTQIMDKIWGIDYELESRTLDMHIKTLRTKLGSCGSLIRTVRNVGYVID</sequence>
<keyword evidence="13" id="KW-1185">Reference proteome</keyword>
<dbReference type="Proteomes" id="UP000182321">
    <property type="component" value="Unassembled WGS sequence"/>
</dbReference>
<evidence type="ECO:0000256" key="9">
    <source>
        <dbReference type="PROSITE-ProRule" id="PRU01091"/>
    </source>
</evidence>
<dbReference type="GO" id="GO:0000156">
    <property type="term" value="F:phosphorelay response regulator activity"/>
    <property type="evidence" value="ECO:0007669"/>
    <property type="project" value="TreeGrafter"/>
</dbReference>
<dbReference type="PANTHER" id="PTHR48111">
    <property type="entry name" value="REGULATOR OF RPOS"/>
    <property type="match status" value="1"/>
</dbReference>
<keyword evidence="6" id="KW-0804">Transcription</keyword>
<dbReference type="SMART" id="SM00448">
    <property type="entry name" value="REC"/>
    <property type="match status" value="1"/>
</dbReference>
<evidence type="ECO:0000313" key="13">
    <source>
        <dbReference type="Proteomes" id="UP000182321"/>
    </source>
</evidence>
<keyword evidence="2 8" id="KW-0597">Phosphoprotein</keyword>
<evidence type="ECO:0000256" key="2">
    <source>
        <dbReference type="ARBA" id="ARBA00022553"/>
    </source>
</evidence>
<dbReference type="InterPro" id="IPR001867">
    <property type="entry name" value="OmpR/PhoB-type_DNA-bd"/>
</dbReference>
<dbReference type="Pfam" id="PF00486">
    <property type="entry name" value="Trans_reg_C"/>
    <property type="match status" value="1"/>
</dbReference>
<dbReference type="EMBL" id="FNZX01000005">
    <property type="protein sequence ID" value="SEK46681.1"/>
    <property type="molecule type" value="Genomic_DNA"/>
</dbReference>
<dbReference type="InterPro" id="IPR011006">
    <property type="entry name" value="CheY-like_superfamily"/>
</dbReference>
<comment type="function">
    <text evidence="7">May play the central regulatory role in sporulation. It may be an element of the effector pathway responsible for the activation of sporulation genes in response to nutritional stress. Spo0A may act in concert with spo0H (a sigma factor) to control the expression of some genes that are critical to the sporulation process.</text>
</comment>
<evidence type="ECO:0000256" key="7">
    <source>
        <dbReference type="ARBA" id="ARBA00024867"/>
    </source>
</evidence>
<accession>A0A1H7H8T0</accession>
<dbReference type="InterPro" id="IPR016032">
    <property type="entry name" value="Sig_transdc_resp-reg_C-effctor"/>
</dbReference>
<dbReference type="Gene3D" id="1.10.10.10">
    <property type="entry name" value="Winged helix-like DNA-binding domain superfamily/Winged helix DNA-binding domain"/>
    <property type="match status" value="1"/>
</dbReference>
<dbReference type="Gene3D" id="6.10.250.690">
    <property type="match status" value="1"/>
</dbReference>
<dbReference type="SUPFAM" id="SSF46894">
    <property type="entry name" value="C-terminal effector domain of the bipartite response regulators"/>
    <property type="match status" value="1"/>
</dbReference>
<dbReference type="PROSITE" id="PS50110">
    <property type="entry name" value="RESPONSE_REGULATORY"/>
    <property type="match status" value="1"/>
</dbReference>
<dbReference type="SMART" id="SM00862">
    <property type="entry name" value="Trans_reg_C"/>
    <property type="match status" value="1"/>
</dbReference>
<feature type="domain" description="OmpR/PhoB-type" evidence="11">
    <location>
        <begin position="127"/>
        <end position="222"/>
    </location>
</feature>
<evidence type="ECO:0000259" key="10">
    <source>
        <dbReference type="PROSITE" id="PS50110"/>
    </source>
</evidence>
<gene>
    <name evidence="12" type="ORF">SAMN02910377_00967</name>
</gene>
<dbReference type="GO" id="GO:0032993">
    <property type="term" value="C:protein-DNA complex"/>
    <property type="evidence" value="ECO:0007669"/>
    <property type="project" value="TreeGrafter"/>
</dbReference>
<evidence type="ECO:0000256" key="4">
    <source>
        <dbReference type="ARBA" id="ARBA00023015"/>
    </source>
</evidence>
<proteinExistence type="predicted"/>
<reference evidence="13" key="1">
    <citation type="submission" date="2016-10" db="EMBL/GenBank/DDBJ databases">
        <authorList>
            <person name="Varghese N."/>
        </authorList>
    </citation>
    <scope>NUCLEOTIDE SEQUENCE [LARGE SCALE GENOMIC DNA]</scope>
    <source>
        <strain evidence="13">ACV-9</strain>
    </source>
</reference>
<dbReference type="InterPro" id="IPR036388">
    <property type="entry name" value="WH-like_DNA-bd_sf"/>
</dbReference>
<evidence type="ECO:0000313" key="12">
    <source>
        <dbReference type="EMBL" id="SEK46681.1"/>
    </source>
</evidence>
<dbReference type="CDD" id="cd00383">
    <property type="entry name" value="trans_reg_C"/>
    <property type="match status" value="1"/>
</dbReference>
<dbReference type="SUPFAM" id="SSF52172">
    <property type="entry name" value="CheY-like"/>
    <property type="match status" value="1"/>
</dbReference>
<dbReference type="Pfam" id="PF00072">
    <property type="entry name" value="Response_reg"/>
    <property type="match status" value="1"/>
</dbReference>
<dbReference type="Gene3D" id="3.40.50.2300">
    <property type="match status" value="1"/>
</dbReference>
<evidence type="ECO:0000256" key="8">
    <source>
        <dbReference type="PROSITE-ProRule" id="PRU00169"/>
    </source>
</evidence>